<dbReference type="AlphaFoldDB" id="A0A502G9C2"/>
<proteinExistence type="predicted"/>
<organism evidence="1 2">
    <name type="scientific">Ewingella americana</name>
    <dbReference type="NCBI Taxonomy" id="41202"/>
    <lineage>
        <taxon>Bacteria</taxon>
        <taxon>Pseudomonadati</taxon>
        <taxon>Pseudomonadota</taxon>
        <taxon>Gammaproteobacteria</taxon>
        <taxon>Enterobacterales</taxon>
        <taxon>Yersiniaceae</taxon>
        <taxon>Ewingella</taxon>
    </lineage>
</organism>
<comment type="caution">
    <text evidence="1">The sequence shown here is derived from an EMBL/GenBank/DDBJ whole genome shotgun (WGS) entry which is preliminary data.</text>
</comment>
<reference evidence="1 2" key="1">
    <citation type="journal article" date="2019" name="Environ. Microbiol.">
        <title>Species interactions and distinct microbial communities in high Arctic permafrost affected cryosols are associated with the CH4 and CO2 gas fluxes.</title>
        <authorList>
            <person name="Altshuler I."/>
            <person name="Hamel J."/>
            <person name="Turney S."/>
            <person name="Magnuson E."/>
            <person name="Levesque R."/>
            <person name="Greer C."/>
            <person name="Whyte L.G."/>
        </authorList>
    </citation>
    <scope>NUCLEOTIDE SEQUENCE [LARGE SCALE GENOMIC DNA]</scope>
    <source>
        <strain evidence="1 2">E4</strain>
    </source>
</reference>
<accession>A0A502G9C2</accession>
<keyword evidence="2" id="KW-1185">Reference proteome</keyword>
<dbReference type="Proteomes" id="UP000317663">
    <property type="component" value="Unassembled WGS sequence"/>
</dbReference>
<evidence type="ECO:0000313" key="1">
    <source>
        <dbReference type="EMBL" id="TPG58757.1"/>
    </source>
</evidence>
<protein>
    <submittedName>
        <fullName evidence="1">Uncharacterized protein</fullName>
    </submittedName>
</protein>
<name>A0A502G9C2_9GAMM</name>
<dbReference type="EMBL" id="RCZD01000010">
    <property type="protein sequence ID" value="TPG58757.1"/>
    <property type="molecule type" value="Genomic_DNA"/>
</dbReference>
<sequence>MVKFWGAERAPDAFKFKFKFKVVGVGPHRPEGRSRSALWTPSFLKNSSCAGHNGRVSGISVIAANSAAARYSHFGFGPARKNTLAVFHHSFDVVLNAAEAFLNSKPDRFIVFYSVFYLLTYIAAKAQSKMAPDERFET</sequence>
<evidence type="ECO:0000313" key="2">
    <source>
        <dbReference type="Proteomes" id="UP000317663"/>
    </source>
</evidence>
<gene>
    <name evidence="1" type="ORF">EAH77_17765</name>
</gene>